<dbReference type="HOGENOM" id="CLU_009289_6_4_7"/>
<dbReference type="InterPro" id="IPR050515">
    <property type="entry name" value="Beta-lactam/transpept"/>
</dbReference>
<evidence type="ECO:0000259" key="4">
    <source>
        <dbReference type="PROSITE" id="PS51178"/>
    </source>
</evidence>
<accession>A0A0B5B755</accession>
<keyword evidence="6" id="KW-1185">Reference proteome</keyword>
<dbReference type="STRING" id="345632.GPICK_02330"/>
<name>A0A0B5B755_9BACT</name>
<protein>
    <submittedName>
        <fullName evidence="5">Penicillin-binding protein</fullName>
    </submittedName>
</protein>
<evidence type="ECO:0000313" key="6">
    <source>
        <dbReference type="Proteomes" id="UP000057609"/>
    </source>
</evidence>
<dbReference type="GO" id="GO:0005886">
    <property type="term" value="C:plasma membrane"/>
    <property type="evidence" value="ECO:0007669"/>
    <property type="project" value="TreeGrafter"/>
</dbReference>
<dbReference type="InterPro" id="IPR001460">
    <property type="entry name" value="PCN-bd_Tpept"/>
</dbReference>
<dbReference type="KEGG" id="gpi:GPICK_02330"/>
<dbReference type="Gene3D" id="3.40.710.10">
    <property type="entry name" value="DD-peptidase/beta-lactamase superfamily"/>
    <property type="match status" value="1"/>
</dbReference>
<dbReference type="Proteomes" id="UP000057609">
    <property type="component" value="Chromosome"/>
</dbReference>
<evidence type="ECO:0000256" key="1">
    <source>
        <dbReference type="ARBA" id="ARBA00004370"/>
    </source>
</evidence>
<dbReference type="CDD" id="cd06575">
    <property type="entry name" value="PASTA_Pbp2x-like_2"/>
    <property type="match status" value="1"/>
</dbReference>
<dbReference type="Pfam" id="PF00905">
    <property type="entry name" value="Transpeptidase"/>
    <property type="match status" value="1"/>
</dbReference>
<keyword evidence="2" id="KW-0378">Hydrolase</keyword>
<dbReference type="InterPro" id="IPR005543">
    <property type="entry name" value="PASTA_dom"/>
</dbReference>
<keyword evidence="2" id="KW-0645">Protease</keyword>
<feature type="domain" description="PASTA" evidence="4">
    <location>
        <begin position="597"/>
        <end position="656"/>
    </location>
</feature>
<dbReference type="RefSeq" id="WP_039740176.1">
    <property type="nucleotide sequence ID" value="NZ_CP009788.1"/>
</dbReference>
<evidence type="ECO:0000256" key="3">
    <source>
        <dbReference type="ARBA" id="ARBA00023136"/>
    </source>
</evidence>
<dbReference type="AlphaFoldDB" id="A0A0B5B755"/>
<sequence length="658" mass="70673">MRYDAEKWTTLRIRFIGGFFVLLFVLTVSRAFYLQVVKRDYLLKLADRQHQKIVPLTPARGTIYDANGAALAVSVEMDSCYAEPKSIEDLNDAAAKLAPVLGMAKETALRKLQGNKNFVWLQRRLTPDVVKRIKALELEGVGFVKETKRFYPNSEIAAHVIGFTGLDPEGLEGVERRYDSTILGGTGYLVTERDALGRDVAFKGQVVQNGAQGHNVVLTLDKNIQYIAEKELEKAVVGSGARAGTAIVMEPQTGKVLAMANYPTFNLNVPASAPPAVWRNRAVADSFEPGSTFKVFLIASALEEKVIRPTDGFNCEGGSYSIGGRTIHDTHKYGRLSIAEILKYSSNIGAAKIGSRLGASRLYAYLKNFGVGERSGVDLPGEVAGSLRNAASWYGIDLATISFGQGVTASSVQLATAFSAIANGGVLMKPYLVEKITDNEGNVVTSFGPQPRHRVISPETAKSVARMMEGVAVEGGTGTNAAVEGYRVAGKTGTAQKVDPVTRGYSLTKRTASFIGFVPADRPRLTILVVVDEPKTSPYGGVVAAPAFSAIALQSLCYLKVPPDSIVRSKPKTVEAKAVRTVSEEAGPASEGAIVEEGEGVVMPNFRGMSMRQVLKSMEERGLNVRLLGSGKAVEQSPLPGHRIGPSDQVWVKFVPSA</sequence>
<organism evidence="5 6">
    <name type="scientific">Geobacter pickeringii</name>
    <dbReference type="NCBI Taxonomy" id="345632"/>
    <lineage>
        <taxon>Bacteria</taxon>
        <taxon>Pseudomonadati</taxon>
        <taxon>Thermodesulfobacteriota</taxon>
        <taxon>Desulfuromonadia</taxon>
        <taxon>Geobacterales</taxon>
        <taxon>Geobacteraceae</taxon>
        <taxon>Geobacter</taxon>
    </lineage>
</organism>
<dbReference type="Pfam" id="PF03717">
    <property type="entry name" value="PBP_dimer"/>
    <property type="match status" value="1"/>
</dbReference>
<dbReference type="InterPro" id="IPR012338">
    <property type="entry name" value="Beta-lactam/transpept-like"/>
</dbReference>
<dbReference type="Gene3D" id="3.30.450.330">
    <property type="match status" value="1"/>
</dbReference>
<gene>
    <name evidence="5" type="ORF">GPICK_02330</name>
</gene>
<dbReference type="Pfam" id="PF03793">
    <property type="entry name" value="PASTA"/>
    <property type="match status" value="1"/>
</dbReference>
<dbReference type="EMBL" id="CP009788">
    <property type="protein sequence ID" value="AJE02367.1"/>
    <property type="molecule type" value="Genomic_DNA"/>
</dbReference>
<keyword evidence="3" id="KW-0472">Membrane</keyword>
<dbReference type="PANTHER" id="PTHR30627:SF1">
    <property type="entry name" value="PEPTIDOGLYCAN D,D-TRANSPEPTIDASE FTSI"/>
    <property type="match status" value="1"/>
</dbReference>
<evidence type="ECO:0000256" key="2">
    <source>
        <dbReference type="ARBA" id="ARBA00022645"/>
    </source>
</evidence>
<dbReference type="SMART" id="SM00740">
    <property type="entry name" value="PASTA"/>
    <property type="match status" value="1"/>
</dbReference>
<dbReference type="GO" id="GO:0071555">
    <property type="term" value="P:cell wall organization"/>
    <property type="evidence" value="ECO:0007669"/>
    <property type="project" value="TreeGrafter"/>
</dbReference>
<dbReference type="GO" id="GO:0004180">
    <property type="term" value="F:carboxypeptidase activity"/>
    <property type="evidence" value="ECO:0007669"/>
    <property type="project" value="UniProtKB-KW"/>
</dbReference>
<dbReference type="InterPro" id="IPR036138">
    <property type="entry name" value="PBP_dimer_sf"/>
</dbReference>
<dbReference type="SUPFAM" id="SSF54184">
    <property type="entry name" value="Penicillin-binding protein 2x (pbp-2x), c-terminal domain"/>
    <property type="match status" value="1"/>
</dbReference>
<comment type="subcellular location">
    <subcellularLocation>
        <location evidence="1">Membrane</location>
    </subcellularLocation>
</comment>
<reference evidence="5 6" key="1">
    <citation type="journal article" date="2015" name="Genome Announc.">
        <title>Complete Genome of Geobacter pickeringii G13T, a Metal-Reducing Isolate from Sedimentary Kaolin Deposits.</title>
        <authorList>
            <person name="Badalamenti J.P."/>
            <person name="Bond D.R."/>
        </authorList>
    </citation>
    <scope>NUCLEOTIDE SEQUENCE [LARGE SCALE GENOMIC DNA]</scope>
    <source>
        <strain evidence="5 6">G13</strain>
    </source>
</reference>
<dbReference type="Gene3D" id="1.10.150.770">
    <property type="match status" value="1"/>
</dbReference>
<dbReference type="InterPro" id="IPR005311">
    <property type="entry name" value="PBP_dimer"/>
</dbReference>
<dbReference type="SUPFAM" id="SSF56601">
    <property type="entry name" value="beta-lactamase/transpeptidase-like"/>
    <property type="match status" value="1"/>
</dbReference>
<dbReference type="SUPFAM" id="SSF56519">
    <property type="entry name" value="Penicillin binding protein dimerisation domain"/>
    <property type="match status" value="1"/>
</dbReference>
<dbReference type="GO" id="GO:0008658">
    <property type="term" value="F:penicillin binding"/>
    <property type="evidence" value="ECO:0007669"/>
    <property type="project" value="InterPro"/>
</dbReference>
<evidence type="ECO:0000313" key="5">
    <source>
        <dbReference type="EMBL" id="AJE02367.1"/>
    </source>
</evidence>
<dbReference type="Gene3D" id="3.90.1310.10">
    <property type="entry name" value="Penicillin-binding protein 2a (Domain 2)"/>
    <property type="match status" value="1"/>
</dbReference>
<proteinExistence type="predicted"/>
<keyword evidence="2" id="KW-0121">Carboxypeptidase</keyword>
<dbReference type="OrthoDB" id="9789078at2"/>
<dbReference type="PROSITE" id="PS51178">
    <property type="entry name" value="PASTA"/>
    <property type="match status" value="1"/>
</dbReference>
<dbReference type="PANTHER" id="PTHR30627">
    <property type="entry name" value="PEPTIDOGLYCAN D,D-TRANSPEPTIDASE"/>
    <property type="match status" value="1"/>
</dbReference>